<feature type="transmembrane region" description="Helical" evidence="7">
    <location>
        <begin position="346"/>
        <end position="372"/>
    </location>
</feature>
<feature type="chain" id="PRO_5042169201" evidence="8">
    <location>
        <begin position="21"/>
        <end position="687"/>
    </location>
</feature>
<feature type="signal peptide" evidence="8">
    <location>
        <begin position="1"/>
        <end position="20"/>
    </location>
</feature>
<feature type="transmembrane region" description="Helical" evidence="7">
    <location>
        <begin position="456"/>
        <end position="473"/>
    </location>
</feature>
<evidence type="ECO:0000256" key="2">
    <source>
        <dbReference type="ARBA" id="ARBA00022475"/>
    </source>
</evidence>
<dbReference type="Pfam" id="PF11412">
    <property type="entry name" value="DsbD_N"/>
    <property type="match status" value="1"/>
</dbReference>
<feature type="transmembrane region" description="Helical" evidence="7">
    <location>
        <begin position="223"/>
        <end position="247"/>
    </location>
</feature>
<evidence type="ECO:0000256" key="6">
    <source>
        <dbReference type="ARBA" id="ARBA00023136"/>
    </source>
</evidence>
<evidence type="ECO:0000259" key="9">
    <source>
        <dbReference type="PROSITE" id="PS51352"/>
    </source>
</evidence>
<gene>
    <name evidence="10" type="ORF">EG349_14875</name>
    <name evidence="11" type="ORF">EG353_13655</name>
</gene>
<evidence type="ECO:0000256" key="1">
    <source>
        <dbReference type="ARBA" id="ARBA00004651"/>
    </source>
</evidence>
<dbReference type="RefSeq" id="WP_123854969.1">
    <property type="nucleotide sequence ID" value="NZ_CP033912.1"/>
</dbReference>
<dbReference type="InterPro" id="IPR036249">
    <property type="entry name" value="Thioredoxin-like_sf"/>
</dbReference>
<evidence type="ECO:0000256" key="5">
    <source>
        <dbReference type="ARBA" id="ARBA00022989"/>
    </source>
</evidence>
<dbReference type="PANTHER" id="PTHR32234">
    <property type="entry name" value="THIOL:DISULFIDE INTERCHANGE PROTEIN DSBD"/>
    <property type="match status" value="1"/>
</dbReference>
<dbReference type="PANTHER" id="PTHR32234:SF0">
    <property type="entry name" value="THIOL:DISULFIDE INTERCHANGE PROTEIN DSBD"/>
    <property type="match status" value="1"/>
</dbReference>
<evidence type="ECO:0000256" key="7">
    <source>
        <dbReference type="SAM" id="Phobius"/>
    </source>
</evidence>
<reference evidence="12 13" key="1">
    <citation type="submission" date="2018-11" db="EMBL/GenBank/DDBJ databases">
        <title>Proposal to divide the Flavobacteriaceae and reorganize its genera based on Amino Acid Identity values calculated from whole genome sequences.</title>
        <authorList>
            <person name="Nicholson A.C."/>
            <person name="Gulvik C.A."/>
            <person name="Whitney A.M."/>
            <person name="Humrighouse B.W."/>
            <person name="Bell M."/>
            <person name="Holmes B."/>
            <person name="Steigerwalt A.G."/>
            <person name="Villarma A."/>
            <person name="Sheth M."/>
            <person name="Batra D."/>
            <person name="Pryor J."/>
            <person name="Bernardet J.-F."/>
            <person name="Hugo C."/>
            <person name="Kampfer P."/>
            <person name="Newman J."/>
            <person name="McQuiston J.R."/>
        </authorList>
    </citation>
    <scope>NUCLEOTIDE SEQUENCE [LARGE SCALE GENOMIC DNA]</scope>
    <source>
        <strain evidence="10 12">G0207</strain>
        <strain evidence="11 13">H5143</strain>
    </source>
</reference>
<dbReference type="GO" id="GO:0017004">
    <property type="term" value="P:cytochrome complex assembly"/>
    <property type="evidence" value="ECO:0007669"/>
    <property type="project" value="UniProtKB-KW"/>
</dbReference>
<evidence type="ECO:0000313" key="10">
    <source>
        <dbReference type="EMBL" id="AZA89007.1"/>
    </source>
</evidence>
<dbReference type="InterPro" id="IPR036929">
    <property type="entry name" value="DsbDN_sf"/>
</dbReference>
<evidence type="ECO:0000256" key="3">
    <source>
        <dbReference type="ARBA" id="ARBA00022692"/>
    </source>
</evidence>
<dbReference type="GO" id="GO:0005886">
    <property type="term" value="C:plasma membrane"/>
    <property type="evidence" value="ECO:0007669"/>
    <property type="project" value="UniProtKB-SubCell"/>
</dbReference>
<evidence type="ECO:0000313" key="12">
    <source>
        <dbReference type="Proteomes" id="UP000274073"/>
    </source>
</evidence>
<keyword evidence="6 7" id="KW-0472">Membrane</keyword>
<dbReference type="InterPro" id="IPR028250">
    <property type="entry name" value="DsbDN"/>
</dbReference>
<feature type="transmembrane region" description="Helical" evidence="7">
    <location>
        <begin position="304"/>
        <end position="325"/>
    </location>
</feature>
<dbReference type="EMBL" id="CP033912">
    <property type="protein sequence ID" value="AZA97950.1"/>
    <property type="molecule type" value="Genomic_DNA"/>
</dbReference>
<name>A0AAD0YHI7_9FLAO</name>
<keyword evidence="13" id="KW-1185">Reference proteome</keyword>
<feature type="transmembrane region" description="Helical" evidence="7">
    <location>
        <begin position="384"/>
        <end position="407"/>
    </location>
</feature>
<keyword evidence="2" id="KW-1003">Cell membrane</keyword>
<dbReference type="GO" id="GO:0015035">
    <property type="term" value="F:protein-disulfide reductase activity"/>
    <property type="evidence" value="ECO:0007669"/>
    <property type="project" value="TreeGrafter"/>
</dbReference>
<evidence type="ECO:0000313" key="11">
    <source>
        <dbReference type="EMBL" id="AZA97950.1"/>
    </source>
</evidence>
<keyword evidence="4" id="KW-0201">Cytochrome c-type biogenesis</keyword>
<sequence>MKFKNWFLLVLMFLATGINAQIKNPVKFKFTINELGDNQYEAVLNATMESGWHIYSKDIPQDTGIPTEYKVSGKNIELIGKFTEVGKKHEEFSEAFGGTIVYYSNSAGFKQKFKLKDGTKPGDVVAEITYQTCDDRVCLAPNTLEFNKQVTPKDAVAETATETPQQAKDSAKAEIVVENPVKSAVTITETSKLDPKQLKITSINFEKPLTDCGVASEKVAENYWTYLLLGFIGGLIALLTPCVFPMIPLTVSFFTKGSLNKAKGKRDAFIYGFFIFLIFVLLSVPFHIIDGIAGNIFNEISTSVWLNIAFFIIFIFFAGSFFGYYDITLPSSIANKSSKAEEAGGIVGIFFMALTLVIVSFSCTGPILGSLLGSAVTGSANVPMLLTFALAGFGLAWAIIFGLLALFPQALQSLPKSGGWMNTVKVVLGFVELALALKFLSKADLVSKTFLLKRELFIVIWILVALGLALYLFGVIRFPHDDKKPKISITRKILGVLGLGFVIYLVQGLIPSERPKLQLLSGILPPLNVSYFHDEKDGILGMHPEHDFFEAVELAKKEDKPILIDFTGYGCENCRKMEEFVWSEGDILPILQNDIVLASLYVDDKEELPEDQKTKIDLGDGQVKKVKTIGDRWSLFQQVNFNNNSQPHYVLLTPDGKVINTPVSGYMPKEDFKKFLECGVNYYKNNK</sequence>
<dbReference type="GO" id="GO:0045454">
    <property type="term" value="P:cell redox homeostasis"/>
    <property type="evidence" value="ECO:0007669"/>
    <property type="project" value="TreeGrafter"/>
</dbReference>
<proteinExistence type="predicted"/>
<comment type="subcellular location">
    <subcellularLocation>
        <location evidence="1">Cell membrane</location>
        <topology evidence="1">Multi-pass membrane protein</topology>
    </subcellularLocation>
</comment>
<feature type="domain" description="Thioredoxin" evidence="9">
    <location>
        <begin position="518"/>
        <end position="681"/>
    </location>
</feature>
<accession>A0AAD0YHI7</accession>
<protein>
    <submittedName>
        <fullName evidence="10">Protein-disulfide reductase</fullName>
    </submittedName>
</protein>
<evidence type="ECO:0000256" key="4">
    <source>
        <dbReference type="ARBA" id="ARBA00022748"/>
    </source>
</evidence>
<dbReference type="InterPro" id="IPR003834">
    <property type="entry name" value="Cyt_c_assmbl_TM_dom"/>
</dbReference>
<dbReference type="SUPFAM" id="SSF52833">
    <property type="entry name" value="Thioredoxin-like"/>
    <property type="match status" value="1"/>
</dbReference>
<dbReference type="Proteomes" id="UP000274073">
    <property type="component" value="Chromosome"/>
</dbReference>
<dbReference type="AlphaFoldDB" id="A0AAD0YHI7"/>
<keyword evidence="5 7" id="KW-1133">Transmembrane helix</keyword>
<dbReference type="Pfam" id="PF13899">
    <property type="entry name" value="Thioredoxin_7"/>
    <property type="match status" value="1"/>
</dbReference>
<keyword evidence="8" id="KW-0732">Signal</keyword>
<dbReference type="PROSITE" id="PS51352">
    <property type="entry name" value="THIOREDOXIN_2"/>
    <property type="match status" value="1"/>
</dbReference>
<dbReference type="Gene3D" id="2.60.40.1250">
    <property type="entry name" value="Thiol:disulfide interchange protein DsbD, N-terminal domain"/>
    <property type="match status" value="1"/>
</dbReference>
<dbReference type="Gene3D" id="3.40.30.10">
    <property type="entry name" value="Glutaredoxin"/>
    <property type="match status" value="1"/>
</dbReference>
<keyword evidence="3 7" id="KW-0812">Transmembrane</keyword>
<dbReference type="Proteomes" id="UP000281741">
    <property type="component" value="Chromosome"/>
</dbReference>
<feature type="transmembrane region" description="Helical" evidence="7">
    <location>
        <begin position="268"/>
        <end position="289"/>
    </location>
</feature>
<organism evidence="10 12">
    <name type="scientific">Chryseobacterium shandongense</name>
    <dbReference type="NCBI Taxonomy" id="1493872"/>
    <lineage>
        <taxon>Bacteria</taxon>
        <taxon>Pseudomonadati</taxon>
        <taxon>Bacteroidota</taxon>
        <taxon>Flavobacteriia</taxon>
        <taxon>Flavobacteriales</taxon>
        <taxon>Weeksellaceae</taxon>
        <taxon>Chryseobacterium group</taxon>
        <taxon>Chryseobacterium</taxon>
    </lineage>
</organism>
<dbReference type="Pfam" id="PF02683">
    <property type="entry name" value="DsbD_TM"/>
    <property type="match status" value="1"/>
</dbReference>
<evidence type="ECO:0000256" key="8">
    <source>
        <dbReference type="SAM" id="SignalP"/>
    </source>
</evidence>
<evidence type="ECO:0000313" key="13">
    <source>
        <dbReference type="Proteomes" id="UP000281741"/>
    </source>
</evidence>
<feature type="transmembrane region" description="Helical" evidence="7">
    <location>
        <begin position="493"/>
        <end position="510"/>
    </location>
</feature>
<feature type="transmembrane region" description="Helical" evidence="7">
    <location>
        <begin position="419"/>
        <end position="436"/>
    </location>
</feature>
<dbReference type="EMBL" id="CP033915">
    <property type="protein sequence ID" value="AZA89007.1"/>
    <property type="molecule type" value="Genomic_DNA"/>
</dbReference>
<dbReference type="InterPro" id="IPR013766">
    <property type="entry name" value="Thioredoxin_domain"/>
</dbReference>